<feature type="binding site" evidence="16">
    <location>
        <position position="98"/>
    </location>
    <ligand>
        <name>Ca(2+)</name>
        <dbReference type="ChEBI" id="CHEBI:29108"/>
        <label>1</label>
    </ligand>
</feature>
<keyword evidence="11 17" id="KW-0472">Membrane</keyword>
<keyword evidence="16" id="KW-0862">Zinc</keyword>
<feature type="site" description="Cleavage; by autolysis" evidence="15">
    <location>
        <begin position="200"/>
        <end position="201"/>
    </location>
</feature>
<evidence type="ECO:0000256" key="3">
    <source>
        <dbReference type="ARBA" id="ARBA00022475"/>
    </source>
</evidence>
<keyword evidence="6 16" id="KW-0479">Metal-binding</keyword>
<keyword evidence="3 17" id="KW-1003">Cell membrane</keyword>
<dbReference type="Pfam" id="PF01085">
    <property type="entry name" value="HH_signal"/>
    <property type="match status" value="1"/>
</dbReference>
<dbReference type="GO" id="GO:0008233">
    <property type="term" value="F:peptidase activity"/>
    <property type="evidence" value="ECO:0007669"/>
    <property type="project" value="UniProtKB-UniRule"/>
</dbReference>
<dbReference type="AlphaFoldDB" id="A0A482CVZ8"/>
<dbReference type="InterPro" id="IPR036844">
    <property type="entry name" value="Hint_dom_sf"/>
</dbReference>
<feature type="domain" description="Hint" evidence="20">
    <location>
        <begin position="199"/>
        <end position="305"/>
    </location>
</feature>
<dbReference type="InterPro" id="IPR000320">
    <property type="entry name" value="Hedgehog_signalling_dom"/>
</dbReference>
<keyword evidence="8 17" id="KW-0378">Hydrolase</keyword>
<dbReference type="InterPro" id="IPR009045">
    <property type="entry name" value="Zn_M74/Hedgehog-like"/>
</dbReference>
<evidence type="ECO:0000256" key="4">
    <source>
        <dbReference type="ARBA" id="ARBA00022670"/>
    </source>
</evidence>
<feature type="binding site" evidence="16">
    <location>
        <position position="93"/>
    </location>
    <ligand>
        <name>Ca(2+)</name>
        <dbReference type="ChEBI" id="CHEBI:29108"/>
        <label>2</label>
    </ligand>
</feature>
<feature type="site" description="Essential for auto-cleavage" evidence="15">
    <location>
        <position position="272"/>
    </location>
</feature>
<dbReference type="Gene3D" id="3.30.1380.10">
    <property type="match status" value="1"/>
</dbReference>
<dbReference type="GO" id="GO:0010468">
    <property type="term" value="P:regulation of gene expression"/>
    <property type="evidence" value="ECO:0007669"/>
    <property type="project" value="TreeGrafter"/>
</dbReference>
<dbReference type="SMART" id="SM00305">
    <property type="entry name" value="HintC"/>
    <property type="match status" value="1"/>
</dbReference>
<dbReference type="PRINTS" id="PR00632">
    <property type="entry name" value="SONICHHOG"/>
</dbReference>
<evidence type="ECO:0000256" key="10">
    <source>
        <dbReference type="ARBA" id="ARBA00022837"/>
    </source>
</evidence>
<dbReference type="GO" id="GO:0016740">
    <property type="term" value="F:transferase activity"/>
    <property type="evidence" value="ECO:0007669"/>
    <property type="project" value="UniProtKB-KW"/>
</dbReference>
<evidence type="ECO:0000256" key="17">
    <source>
        <dbReference type="RuleBase" id="RU280812"/>
    </source>
</evidence>
<dbReference type="Gene3D" id="2.170.16.10">
    <property type="entry name" value="Hedgehog/Intein (Hint) domain"/>
    <property type="match status" value="1"/>
</dbReference>
<dbReference type="FunFam" id="3.30.1380.10:FF:000001">
    <property type="entry name" value="Indian hedgehog"/>
    <property type="match status" value="1"/>
</dbReference>
<feature type="binding site" evidence="16">
    <location>
        <position position="132"/>
    </location>
    <ligand>
        <name>Ca(2+)</name>
        <dbReference type="ChEBI" id="CHEBI:29108"/>
        <label>2</label>
    </ligand>
</feature>
<feature type="binding site" evidence="16">
    <location>
        <position position="129"/>
    </location>
    <ligand>
        <name>Ca(2+)</name>
        <dbReference type="ChEBI" id="CHEBI:29108"/>
        <label>1</label>
    </ligand>
</feature>
<feature type="domain" description="Hint" evidence="19">
    <location>
        <begin position="307"/>
        <end position="351"/>
    </location>
</feature>
<evidence type="ECO:0000259" key="19">
    <source>
        <dbReference type="SMART" id="SM00305"/>
    </source>
</evidence>
<dbReference type="GO" id="GO:0005789">
    <property type="term" value="C:endoplasmic reticulum membrane"/>
    <property type="evidence" value="ECO:0007669"/>
    <property type="project" value="UniProtKB-SubCell"/>
</dbReference>
<protein>
    <recommendedName>
        <fullName evidence="17">Hedgehog protein</fullName>
    </recommendedName>
</protein>
<dbReference type="SUPFAM" id="SSF51294">
    <property type="entry name" value="Hedgehog/intein (Hint) domain"/>
    <property type="match status" value="1"/>
</dbReference>
<dbReference type="GO" id="GO:0001708">
    <property type="term" value="P:cell fate specification"/>
    <property type="evidence" value="ECO:0007669"/>
    <property type="project" value="TreeGrafter"/>
</dbReference>
<dbReference type="EnsemblMetazoa" id="G6450.4">
    <property type="protein sequence ID" value="G6450.4:cds"/>
    <property type="gene ID" value="G6450"/>
</dbReference>
<keyword evidence="17" id="KW-0256">Endoplasmic reticulum</keyword>
<keyword evidence="4 17" id="KW-0645">Protease</keyword>
<evidence type="ECO:0000256" key="5">
    <source>
        <dbReference type="ARBA" id="ARBA00022679"/>
    </source>
</evidence>
<dbReference type="GO" id="GO:0016540">
    <property type="term" value="P:protein autoprocessing"/>
    <property type="evidence" value="ECO:0007669"/>
    <property type="project" value="InterPro"/>
</dbReference>
<dbReference type="GO" id="GO:0048731">
    <property type="term" value="P:system development"/>
    <property type="evidence" value="ECO:0007669"/>
    <property type="project" value="UniProtKB-ARBA"/>
</dbReference>
<dbReference type="GO" id="GO:0007267">
    <property type="term" value="P:cell-cell signaling"/>
    <property type="evidence" value="ECO:0007669"/>
    <property type="project" value="InterPro"/>
</dbReference>
<comment type="function">
    <molecule>Protein hedgehog N-product</molecule>
    <text evidence="17">The dually lipidated hedgehog protein N-product is a morphogen which is essential for a variety of patterning events during development.</text>
</comment>
<dbReference type="InterPro" id="IPR003587">
    <property type="entry name" value="Hint_dom_N"/>
</dbReference>
<dbReference type="InterPro" id="IPR050387">
    <property type="entry name" value="Hedgehog_Signaling"/>
</dbReference>
<keyword evidence="5" id="KW-0808">Transferase</keyword>
<comment type="catalytic activity">
    <reaction evidence="14">
        <text>glycyl-L-cysteinyl-[protein] + cholesterol + H(+) = [protein]-C-terminal glycyl cholesterol ester + N-terminal L-cysteinyl-[protein]</text>
        <dbReference type="Rhea" id="RHEA:59504"/>
        <dbReference type="Rhea" id="RHEA-COMP:12707"/>
        <dbReference type="Rhea" id="RHEA-COMP:15369"/>
        <dbReference type="Rhea" id="RHEA-COMP:15374"/>
        <dbReference type="ChEBI" id="CHEBI:15378"/>
        <dbReference type="ChEBI" id="CHEBI:16113"/>
        <dbReference type="ChEBI" id="CHEBI:65250"/>
        <dbReference type="ChEBI" id="CHEBI:143135"/>
        <dbReference type="ChEBI" id="CHEBI:143140"/>
    </reaction>
    <physiologicalReaction direction="left-to-right" evidence="14">
        <dbReference type="Rhea" id="RHEA:59505"/>
    </physiologicalReaction>
</comment>
<dbReference type="PANTHER" id="PTHR11889:SF31">
    <property type="entry name" value="PROTEIN HEDGEHOG"/>
    <property type="match status" value="1"/>
</dbReference>
<evidence type="ECO:0000256" key="8">
    <source>
        <dbReference type="ARBA" id="ARBA00022801"/>
    </source>
</evidence>
<dbReference type="SMART" id="SM00306">
    <property type="entry name" value="HintN"/>
    <property type="match status" value="1"/>
</dbReference>
<proteinExistence type="evidence at transcript level"/>
<keyword evidence="12" id="KW-0564">Palmitate</keyword>
<dbReference type="KEGG" id="crg:105317164"/>
<keyword evidence="23" id="KW-1185">Reference proteome</keyword>
<feature type="binding site" evidence="16">
    <location>
        <position position="185"/>
    </location>
    <ligand>
        <name>Zn(2+)</name>
        <dbReference type="ChEBI" id="CHEBI:29105"/>
    </ligand>
</feature>
<accession>A0A482CVZ8</accession>
<evidence type="ECO:0000313" key="23">
    <source>
        <dbReference type="Proteomes" id="UP000005408"/>
    </source>
</evidence>
<dbReference type="GO" id="GO:0005509">
    <property type="term" value="F:calcium ion binding"/>
    <property type="evidence" value="ECO:0007669"/>
    <property type="project" value="TreeGrafter"/>
</dbReference>
<keyword evidence="13" id="KW-0449">Lipoprotein</keyword>
<keyword evidence="7 17" id="KW-0732">Signal</keyword>
<dbReference type="GO" id="GO:0005615">
    <property type="term" value="C:extracellular space"/>
    <property type="evidence" value="ECO:0007669"/>
    <property type="project" value="TreeGrafter"/>
</dbReference>
<dbReference type="GO" id="GO:0007224">
    <property type="term" value="P:smoothened signaling pathway"/>
    <property type="evidence" value="ECO:0007669"/>
    <property type="project" value="TreeGrafter"/>
</dbReference>
<feature type="binding site" evidence="16">
    <location>
        <position position="134"/>
    </location>
    <ligand>
        <name>Ca(2+)</name>
        <dbReference type="ChEBI" id="CHEBI:29108"/>
        <label>2</label>
    </ligand>
</feature>
<comment type="similarity">
    <text evidence="1 17">Belongs to the hedgehog family.</text>
</comment>
<evidence type="ECO:0000256" key="15">
    <source>
        <dbReference type="PIRSR" id="PIRSR009400-1"/>
    </source>
</evidence>
<dbReference type="OrthoDB" id="5212at2759"/>
<dbReference type="GO" id="GO:0016539">
    <property type="term" value="P:intein-mediated protein splicing"/>
    <property type="evidence" value="ECO:0007669"/>
    <property type="project" value="InterPro"/>
</dbReference>
<evidence type="ECO:0000256" key="1">
    <source>
        <dbReference type="ARBA" id="ARBA00010649"/>
    </source>
</evidence>
<dbReference type="EMBL" id="MH577813">
    <property type="protein sequence ID" value="QBL97997.1"/>
    <property type="molecule type" value="mRNA"/>
</dbReference>
<organism evidence="21">
    <name type="scientific">Magallana gigas</name>
    <name type="common">Pacific oyster</name>
    <name type="synonym">Crassostrea gigas</name>
    <dbReference type="NCBI Taxonomy" id="29159"/>
    <lineage>
        <taxon>Eukaryota</taxon>
        <taxon>Metazoa</taxon>
        <taxon>Spiralia</taxon>
        <taxon>Lophotrochozoa</taxon>
        <taxon>Mollusca</taxon>
        <taxon>Bivalvia</taxon>
        <taxon>Autobranchia</taxon>
        <taxon>Pteriomorphia</taxon>
        <taxon>Ostreida</taxon>
        <taxon>Ostreoidea</taxon>
        <taxon>Ostreidae</taxon>
        <taxon>Magallana</taxon>
    </lineage>
</organism>
<feature type="binding site" evidence="16">
    <location>
        <position position="93"/>
    </location>
    <ligand>
        <name>Ca(2+)</name>
        <dbReference type="ChEBI" id="CHEBI:29108"/>
        <label>1</label>
    </ligand>
</feature>
<feature type="binding site" evidence="16">
    <location>
        <position position="150"/>
    </location>
    <ligand>
        <name>Zn(2+)</name>
        <dbReference type="ChEBI" id="CHEBI:29105"/>
    </ligand>
</feature>
<evidence type="ECO:0000256" key="16">
    <source>
        <dbReference type="PIRSR" id="PIRSR009400-2"/>
    </source>
</evidence>
<dbReference type="CDD" id="cd00081">
    <property type="entry name" value="Hint"/>
    <property type="match status" value="1"/>
</dbReference>
<dbReference type="Proteomes" id="UP000005408">
    <property type="component" value="Unassembled WGS sequence"/>
</dbReference>
<dbReference type="RefSeq" id="XP_065941952.1">
    <property type="nucleotide sequence ID" value="XM_066085880.1"/>
</dbReference>
<keyword evidence="2 17" id="KW-0217">Developmental protein</keyword>
<feature type="binding site" evidence="16">
    <location>
        <position position="92"/>
    </location>
    <ligand>
        <name>Ca(2+)</name>
        <dbReference type="ChEBI" id="CHEBI:29108"/>
        <label>1</label>
    </ligand>
</feature>
<dbReference type="PIRSF" id="PIRSF009400">
    <property type="entry name" value="Peptidase_C46"/>
    <property type="match status" value="1"/>
</dbReference>
<feature type="site" description="Involved in auto-cleavage" evidence="15">
    <location>
        <position position="269"/>
    </location>
</feature>
<feature type="site" description="Involved in cholesterol transfer" evidence="15">
    <location>
        <position position="246"/>
    </location>
</feature>
<feature type="signal peptide" evidence="18">
    <location>
        <begin position="1"/>
        <end position="16"/>
    </location>
</feature>
<dbReference type="SUPFAM" id="SSF55166">
    <property type="entry name" value="Hedgehog/DD-peptidase"/>
    <property type="match status" value="1"/>
</dbReference>
<dbReference type="RefSeq" id="XP_065941950.1">
    <property type="nucleotide sequence ID" value="XM_066085878.1"/>
</dbReference>
<evidence type="ECO:0000313" key="21">
    <source>
        <dbReference type="EMBL" id="QBL97997.1"/>
    </source>
</evidence>
<dbReference type="GO" id="GO:0005113">
    <property type="term" value="F:patched binding"/>
    <property type="evidence" value="ECO:0007669"/>
    <property type="project" value="TreeGrafter"/>
</dbReference>
<dbReference type="InterPro" id="IPR001657">
    <property type="entry name" value="Hedgehog"/>
</dbReference>
<evidence type="ECO:0000256" key="11">
    <source>
        <dbReference type="ARBA" id="ARBA00023136"/>
    </source>
</evidence>
<comment type="subcellular location">
    <molecule>Sonic hedgehog protein</molecule>
    <subcellularLocation>
        <location evidence="17">Endoplasmic reticulum membrane</location>
    </subcellularLocation>
    <subcellularLocation>
        <location evidence="17">Golgi apparatus membrane</location>
    </subcellularLocation>
</comment>
<evidence type="ECO:0000256" key="12">
    <source>
        <dbReference type="ARBA" id="ARBA00023139"/>
    </source>
</evidence>
<keyword evidence="9 17" id="KW-0068">Autocatalytic cleavage</keyword>
<evidence type="ECO:0000256" key="6">
    <source>
        <dbReference type="ARBA" id="ARBA00022723"/>
    </source>
</evidence>
<name>A0A482CVZ8_MAGGI</name>
<dbReference type="InterPro" id="IPR003586">
    <property type="entry name" value="Hint_dom_C"/>
</dbReference>
<dbReference type="Pfam" id="PF01079">
    <property type="entry name" value="Hint"/>
    <property type="match status" value="1"/>
</dbReference>
<feature type="binding site" evidence="16">
    <location>
        <position position="143"/>
    </location>
    <ligand>
        <name>Zn(2+)</name>
        <dbReference type="ChEBI" id="CHEBI:29105"/>
    </ligand>
</feature>
<dbReference type="PANTHER" id="PTHR11889">
    <property type="entry name" value="HEDGEHOG"/>
    <property type="match status" value="1"/>
</dbReference>
<evidence type="ECO:0000313" key="22">
    <source>
        <dbReference type="EnsemblMetazoa" id="G6450.4:cds"/>
    </source>
</evidence>
<evidence type="ECO:0000256" key="18">
    <source>
        <dbReference type="SAM" id="SignalP"/>
    </source>
</evidence>
<dbReference type="OMA" id="HWVSSLL"/>
<feature type="binding site" evidence="16">
    <location>
        <position position="128"/>
    </location>
    <ligand>
        <name>Ca(2+)</name>
        <dbReference type="ChEBI" id="CHEBI:29108"/>
        <label>1</label>
    </ligand>
</feature>
<keyword evidence="10 16" id="KW-0106">Calcium</keyword>
<dbReference type="InterPro" id="IPR001767">
    <property type="entry name" value="Hedgehog_Hint"/>
</dbReference>
<evidence type="ECO:0000256" key="9">
    <source>
        <dbReference type="ARBA" id="ARBA00022813"/>
    </source>
</evidence>
<comment type="function">
    <molecule>Protein hedgehog</molecule>
    <text evidence="17">The C-terminal part of the hedgehog protein precursor displays an autoproteolysis activity that results in the cleavage of the full-length protein into two parts (N-product and C-product). In addition, the C-terminal part displays a cholesterol transferase activity that results by the covalent attachment of a cholesterol moiety to the C-terminal of the newly generated N-product.</text>
</comment>
<keyword evidence="17" id="KW-0333">Golgi apparatus</keyword>
<evidence type="ECO:0000256" key="7">
    <source>
        <dbReference type="ARBA" id="ARBA00022729"/>
    </source>
</evidence>
<evidence type="ECO:0000256" key="2">
    <source>
        <dbReference type="ARBA" id="ARBA00022473"/>
    </source>
</evidence>
<dbReference type="GeneID" id="105317164"/>
<evidence type="ECO:0000256" key="14">
    <source>
        <dbReference type="ARBA" id="ARBA00048589"/>
    </source>
</evidence>
<reference evidence="22" key="2">
    <citation type="submission" date="2022-08" db="UniProtKB">
        <authorList>
            <consortium name="EnsemblMetazoa"/>
        </authorList>
    </citation>
    <scope>IDENTIFICATION</scope>
    <source>
        <strain evidence="22">05x7-T-G4-1.051#20</strain>
    </source>
</reference>
<evidence type="ECO:0000256" key="13">
    <source>
        <dbReference type="ARBA" id="ARBA00023288"/>
    </source>
</evidence>
<sequence length="407" mass="44996">MRSQALLSALQAAVLAFLILTGPSLQCASPRGSGRRHRTGNRTPLVYKQHVPNVSENTLGASGLAEGRISKEDPRFKKLVTNDNPDIIFRDEEGDGTDRIMTQRCKDKLKILAISVMNTWQGVKLRVTEAWDDDGHHAKDSLHYEGRAVDITTSDKDRAKYGMLAKLAVEAGFDWVYFESRGHIHCSVKSDSSAAIKIGGCFPPLATVYAENKGTLNMADLRIGDKVLSLKADGKLGFSEVVSFLDRNDKRSGVYYSISTSDLRTITLTDNHLIYTSTTNSSSIESYVANYAQTVQVGQFVLVNDNNSEIRASQVTHVTSQTVTGVYAPLTNDGTIVVNGVVTSCYGIINSERIAHLSCSPLRWMHTLSKYIPFISRDTEQNGIHWYAEFLYSVGRIFLSPDLLYIV</sequence>
<dbReference type="PROSITE" id="PS50817">
    <property type="entry name" value="INTEIN_N_TER"/>
    <property type="match status" value="1"/>
</dbReference>
<feature type="chain" id="PRO_5042373209" description="Hedgehog protein" evidence="18">
    <location>
        <begin position="17"/>
        <end position="407"/>
    </location>
</feature>
<dbReference type="GO" id="GO:0000139">
    <property type="term" value="C:Golgi membrane"/>
    <property type="evidence" value="ECO:0007669"/>
    <property type="project" value="UniProtKB-SubCell"/>
</dbReference>
<dbReference type="GO" id="GO:0005886">
    <property type="term" value="C:plasma membrane"/>
    <property type="evidence" value="ECO:0007669"/>
    <property type="project" value="UniProtKB-SubCell"/>
</dbReference>
<dbReference type="InterPro" id="IPR006141">
    <property type="entry name" value="Intein_N"/>
</dbReference>
<dbReference type="FunFam" id="2.170.16.10:FF:000001">
    <property type="entry name" value="Indian hedgehog"/>
    <property type="match status" value="1"/>
</dbReference>
<evidence type="ECO:0000259" key="20">
    <source>
        <dbReference type="SMART" id="SM00306"/>
    </source>
</evidence>
<reference evidence="21" key="1">
    <citation type="submission" date="2018-07" db="EMBL/GenBank/DDBJ databases">
        <authorList>
            <person name="Li H.J."/>
        </authorList>
    </citation>
    <scope>NUCLEOTIDE SEQUENCE</scope>
</reference>
<comment type="subcellular location">
    <molecule>Protein hedgehog N-product</molecule>
    <subcellularLocation>
        <location evidence="17">Cell membrane</location>
        <topology evidence="17">Lipid-anchor</topology>
    </subcellularLocation>
</comment>
<feature type="binding site" evidence="16">
    <location>
        <position position="129"/>
    </location>
    <ligand>
        <name>Ca(2+)</name>
        <dbReference type="ChEBI" id="CHEBI:29108"/>
        <label>2</label>
    </ligand>
</feature>